<dbReference type="PANTHER" id="PTHR12378:SF9">
    <property type="entry name" value="OS06G0107000 PROTEIN"/>
    <property type="match status" value="1"/>
</dbReference>
<evidence type="ECO:0000313" key="7">
    <source>
        <dbReference type="EMBL" id="CAH0370973.1"/>
    </source>
</evidence>
<dbReference type="InterPro" id="IPR001202">
    <property type="entry name" value="WW_dom"/>
</dbReference>
<feature type="domain" description="WW" evidence="5">
    <location>
        <begin position="16"/>
        <end position="50"/>
    </location>
</feature>
<dbReference type="OrthoDB" id="207369at2759"/>
<organism evidence="7 8">
    <name type="scientific">Pelagomonas calceolata</name>
    <dbReference type="NCBI Taxonomy" id="35677"/>
    <lineage>
        <taxon>Eukaryota</taxon>
        <taxon>Sar</taxon>
        <taxon>Stramenopiles</taxon>
        <taxon>Ochrophyta</taxon>
        <taxon>Pelagophyceae</taxon>
        <taxon>Pelagomonadales</taxon>
        <taxon>Pelagomonadaceae</taxon>
        <taxon>Pelagomonas</taxon>
    </lineage>
</organism>
<dbReference type="Gene3D" id="2.20.70.10">
    <property type="match status" value="1"/>
</dbReference>
<dbReference type="EMBL" id="CAKKNE010000003">
    <property type="protein sequence ID" value="CAH0370973.1"/>
    <property type="molecule type" value="Genomic_DNA"/>
</dbReference>
<evidence type="ECO:0000313" key="8">
    <source>
        <dbReference type="Proteomes" id="UP000789595"/>
    </source>
</evidence>
<comment type="similarity">
    <text evidence="1">Belongs to the DeSI family.</text>
</comment>
<feature type="region of interest" description="Disordered" evidence="4">
    <location>
        <begin position="337"/>
        <end position="368"/>
    </location>
</feature>
<dbReference type="PROSITE" id="PS51858">
    <property type="entry name" value="PPPDE"/>
    <property type="match status" value="1"/>
</dbReference>
<proteinExistence type="inferred from homology"/>
<dbReference type="PANTHER" id="PTHR12378">
    <property type="entry name" value="DESUMOYLATING ISOPEPTIDASE"/>
    <property type="match status" value="1"/>
</dbReference>
<dbReference type="InterPro" id="IPR042266">
    <property type="entry name" value="PPPDE_sf"/>
</dbReference>
<dbReference type="GO" id="GO:0101005">
    <property type="term" value="F:deubiquitinase activity"/>
    <property type="evidence" value="ECO:0007669"/>
    <property type="project" value="TreeGrafter"/>
</dbReference>
<gene>
    <name evidence="7" type="ORF">PECAL_3P08900</name>
</gene>
<evidence type="ECO:0008006" key="9">
    <source>
        <dbReference type="Google" id="ProtNLM"/>
    </source>
</evidence>
<dbReference type="SMART" id="SM01179">
    <property type="entry name" value="DUF862"/>
    <property type="match status" value="1"/>
</dbReference>
<dbReference type="Pfam" id="PF05903">
    <property type="entry name" value="Peptidase_C97"/>
    <property type="match status" value="1"/>
</dbReference>
<keyword evidence="3" id="KW-0378">Hydrolase</keyword>
<evidence type="ECO:0000259" key="5">
    <source>
        <dbReference type="PROSITE" id="PS50020"/>
    </source>
</evidence>
<accession>A0A8J2SDX8</accession>
<dbReference type="GO" id="GO:0016579">
    <property type="term" value="P:protein deubiquitination"/>
    <property type="evidence" value="ECO:0007669"/>
    <property type="project" value="TreeGrafter"/>
</dbReference>
<feature type="domain" description="PPPDE" evidence="6">
    <location>
        <begin position="95"/>
        <end position="236"/>
    </location>
</feature>
<protein>
    <recommendedName>
        <fullName evidence="9">WW domain-containing protein</fullName>
    </recommendedName>
</protein>
<dbReference type="SUPFAM" id="SSF51045">
    <property type="entry name" value="WW domain"/>
    <property type="match status" value="1"/>
</dbReference>
<evidence type="ECO:0000256" key="4">
    <source>
        <dbReference type="SAM" id="MobiDB-lite"/>
    </source>
</evidence>
<evidence type="ECO:0000256" key="3">
    <source>
        <dbReference type="ARBA" id="ARBA00022801"/>
    </source>
</evidence>
<dbReference type="SMART" id="SM00456">
    <property type="entry name" value="WW"/>
    <property type="match status" value="1"/>
</dbReference>
<dbReference type="Pfam" id="PF00397">
    <property type="entry name" value="WW"/>
    <property type="match status" value="1"/>
</dbReference>
<evidence type="ECO:0000259" key="6">
    <source>
        <dbReference type="PROSITE" id="PS51858"/>
    </source>
</evidence>
<dbReference type="CDD" id="cd00201">
    <property type="entry name" value="WW"/>
    <property type="match status" value="1"/>
</dbReference>
<dbReference type="InterPro" id="IPR036020">
    <property type="entry name" value="WW_dom_sf"/>
</dbReference>
<keyword evidence="2" id="KW-0645">Protease</keyword>
<sequence>MSYQVQVPNYDTTTGAPLPAGWVRWVDPESDEFYYHNETTGETTWDDPTRWKVGLLFDRLRGEPPKDAPLYRPRTIECAFAEYSSADTDESDGDAPVTLRVYDVSFRGAGALNSLLNGSSGAFHTAIEVHGLEWSFGATADDDDDTSGIFCCDPASAQPHRYREAISLGRTKKSPVDVFNILLRLAPFWLGKSYDVLRKNCNSFCILFSGELGADAPPPWTHRLGDGAAALDDRVSRLLETTGLGGGDEPRADGPAAVVWDHPQWCARHFDSLAEAERLWAALPLAHAACFFVRDAPSLTIDGADAPAVEWTLHKSYGLPHATARIRDRFASTRALRRRAPPPVRPAANLLRPPRRPLGASESKEVEL</sequence>
<dbReference type="GO" id="GO:0006508">
    <property type="term" value="P:proteolysis"/>
    <property type="evidence" value="ECO:0007669"/>
    <property type="project" value="UniProtKB-KW"/>
</dbReference>
<name>A0A8J2SDX8_9STRA</name>
<comment type="caution">
    <text evidence="7">The sequence shown here is derived from an EMBL/GenBank/DDBJ whole genome shotgun (WGS) entry which is preliminary data.</text>
</comment>
<evidence type="ECO:0000256" key="1">
    <source>
        <dbReference type="ARBA" id="ARBA00008140"/>
    </source>
</evidence>
<dbReference type="AlphaFoldDB" id="A0A8J2SDX8"/>
<dbReference type="PROSITE" id="PS01159">
    <property type="entry name" value="WW_DOMAIN_1"/>
    <property type="match status" value="1"/>
</dbReference>
<keyword evidence="8" id="KW-1185">Reference proteome</keyword>
<dbReference type="Gene3D" id="3.90.1720.30">
    <property type="entry name" value="PPPDE domains"/>
    <property type="match status" value="1"/>
</dbReference>
<evidence type="ECO:0000256" key="2">
    <source>
        <dbReference type="ARBA" id="ARBA00022670"/>
    </source>
</evidence>
<dbReference type="Proteomes" id="UP000789595">
    <property type="component" value="Unassembled WGS sequence"/>
</dbReference>
<dbReference type="PROSITE" id="PS50020">
    <property type="entry name" value="WW_DOMAIN_2"/>
    <property type="match status" value="1"/>
</dbReference>
<reference evidence="7" key="1">
    <citation type="submission" date="2021-11" db="EMBL/GenBank/DDBJ databases">
        <authorList>
            <consortium name="Genoscope - CEA"/>
            <person name="William W."/>
        </authorList>
    </citation>
    <scope>NUCLEOTIDE SEQUENCE</scope>
</reference>
<dbReference type="InterPro" id="IPR008580">
    <property type="entry name" value="PPPDE_dom"/>
</dbReference>